<dbReference type="NCBIfam" id="TIGR01469">
    <property type="entry name" value="cobA_cysG_Cterm"/>
    <property type="match status" value="1"/>
</dbReference>
<gene>
    <name evidence="9" type="primary">cobA</name>
    <name evidence="9" type="ORF">H8702_02910</name>
</gene>
<feature type="domain" description="Tetrapyrrole methylase" evidence="7">
    <location>
        <begin position="5"/>
        <end position="216"/>
    </location>
</feature>
<dbReference type="InterPro" id="IPR050161">
    <property type="entry name" value="Siro_Cobalamin_biosynth"/>
</dbReference>
<dbReference type="Gene3D" id="3.40.50.10090">
    <property type="match status" value="2"/>
</dbReference>
<dbReference type="FunFam" id="3.30.950.10:FF:000001">
    <property type="entry name" value="Siroheme synthase"/>
    <property type="match status" value="1"/>
</dbReference>
<dbReference type="InterPro" id="IPR003754">
    <property type="entry name" value="4pyrrol_synth_uPrphyn_synth"/>
</dbReference>
<dbReference type="EMBL" id="JACRTL010000001">
    <property type="protein sequence ID" value="MBC8610073.1"/>
    <property type="molecule type" value="Genomic_DNA"/>
</dbReference>
<evidence type="ECO:0000313" key="10">
    <source>
        <dbReference type="Proteomes" id="UP000632659"/>
    </source>
</evidence>
<dbReference type="GO" id="GO:0019354">
    <property type="term" value="P:siroheme biosynthetic process"/>
    <property type="evidence" value="ECO:0007669"/>
    <property type="project" value="InterPro"/>
</dbReference>
<comment type="similarity">
    <text evidence="6">Belongs to the precorrin methyltransferase family.</text>
</comment>
<proteinExistence type="inferred from homology"/>
<evidence type="ECO:0000259" key="7">
    <source>
        <dbReference type="Pfam" id="PF00590"/>
    </source>
</evidence>
<dbReference type="SUPFAM" id="SSF53790">
    <property type="entry name" value="Tetrapyrrole methylase"/>
    <property type="match status" value="1"/>
</dbReference>
<dbReference type="InterPro" id="IPR036108">
    <property type="entry name" value="4pyrrol_syn_uPrphyn_synt_sf"/>
</dbReference>
<evidence type="ECO:0000256" key="5">
    <source>
        <dbReference type="ARBA" id="ARBA00023244"/>
    </source>
</evidence>
<dbReference type="InterPro" id="IPR000878">
    <property type="entry name" value="4pyrrol_Mease"/>
</dbReference>
<dbReference type="FunFam" id="3.40.1010.10:FF:000001">
    <property type="entry name" value="Siroheme synthase"/>
    <property type="match status" value="1"/>
</dbReference>
<dbReference type="InterPro" id="IPR035996">
    <property type="entry name" value="4pyrrol_Methylase_sf"/>
</dbReference>
<protein>
    <recommendedName>
        <fullName evidence="1">uroporphyrinogen-III C-methyltransferase</fullName>
        <ecNumber evidence="1">2.1.1.107</ecNumber>
    </recommendedName>
</protein>
<dbReference type="InterPro" id="IPR014777">
    <property type="entry name" value="4pyrrole_Mease_sub1"/>
</dbReference>
<evidence type="ECO:0000256" key="3">
    <source>
        <dbReference type="ARBA" id="ARBA00022679"/>
    </source>
</evidence>
<dbReference type="GO" id="GO:0004852">
    <property type="term" value="F:uroporphyrinogen-III synthase activity"/>
    <property type="evidence" value="ECO:0007669"/>
    <property type="project" value="InterPro"/>
</dbReference>
<dbReference type="PANTHER" id="PTHR45790:SF3">
    <property type="entry name" value="S-ADENOSYL-L-METHIONINE-DEPENDENT UROPORPHYRINOGEN III METHYLTRANSFERASE, CHLOROPLASTIC"/>
    <property type="match status" value="1"/>
</dbReference>
<dbReference type="GO" id="GO:0032259">
    <property type="term" value="P:methylation"/>
    <property type="evidence" value="ECO:0007669"/>
    <property type="project" value="UniProtKB-KW"/>
</dbReference>
<keyword evidence="5" id="KW-0627">Porphyrin biosynthesis</keyword>
<evidence type="ECO:0000259" key="8">
    <source>
        <dbReference type="Pfam" id="PF02602"/>
    </source>
</evidence>
<sequence>MRQGKVWLVGAGPGDPGLFTIKGKYLIEHADVVVYDRLVGAGILSMIPPAVQTINVGKNAGCHPVGQEEINQILLREAQQGKRVVRLKGGDPFIFGRGGEELELLAKHGVPFEVVPGISAAAAVPAYAGIPVTHREYCSSLHIITAHRKRGDDSLPDFETLVKLHGTLVFFMGVSSLPEICAGLIRAGMAEQTPAAVIENGTTARQRNIVSDLKRLPERAVQAGVQSPALILVGEVCGLSSQFSWAEFRPLHGCRVLVTRPRERVSSLAEKLSALGAEVVLLPSISTKLLLEGNEALSNAIKSLPGYRWVVFTSAAGAEGFFKGLRRFGIDSRNLPFLQFAAIGPATAKAVLQFGGILCDYLPEEYTGKALGEGLAKVCRPDEKLLIPRSKIGTDELLEPLRQAGLSFTDVPIYDTLSEPLPNIPVTPQDIFAFTSASTVRGVTERLSKEQYQGMTALCIGEQTAREAQEHGMKTIQAEKATIDSMIEALLKTYQKEERN</sequence>
<dbReference type="PROSITE" id="PS00840">
    <property type="entry name" value="SUMT_2"/>
    <property type="match status" value="1"/>
</dbReference>
<dbReference type="CDD" id="cd11642">
    <property type="entry name" value="SUMT"/>
    <property type="match status" value="1"/>
</dbReference>
<dbReference type="CDD" id="cd06578">
    <property type="entry name" value="HemD"/>
    <property type="match status" value="1"/>
</dbReference>
<keyword evidence="2 6" id="KW-0489">Methyltransferase</keyword>
<dbReference type="AlphaFoldDB" id="A0A8J6PB33"/>
<reference evidence="9" key="1">
    <citation type="submission" date="2020-08" db="EMBL/GenBank/DDBJ databases">
        <title>Genome public.</title>
        <authorList>
            <person name="Liu C."/>
            <person name="Sun Q."/>
        </authorList>
    </citation>
    <scope>NUCLEOTIDE SEQUENCE</scope>
    <source>
        <strain evidence="9">NSJ-15</strain>
    </source>
</reference>
<keyword evidence="10" id="KW-1185">Reference proteome</keyword>
<dbReference type="NCBIfam" id="NF004790">
    <property type="entry name" value="PRK06136.1"/>
    <property type="match status" value="1"/>
</dbReference>
<dbReference type="Pfam" id="PF00590">
    <property type="entry name" value="TP_methylase"/>
    <property type="match status" value="1"/>
</dbReference>
<dbReference type="EC" id="2.1.1.107" evidence="1"/>
<evidence type="ECO:0000256" key="6">
    <source>
        <dbReference type="RuleBase" id="RU003960"/>
    </source>
</evidence>
<evidence type="ECO:0000256" key="1">
    <source>
        <dbReference type="ARBA" id="ARBA00012162"/>
    </source>
</evidence>
<dbReference type="InterPro" id="IPR014776">
    <property type="entry name" value="4pyrrole_Mease_sub2"/>
</dbReference>
<comment type="caution">
    <text evidence="9">The sequence shown here is derived from an EMBL/GenBank/DDBJ whole genome shotgun (WGS) entry which is preliminary data.</text>
</comment>
<evidence type="ECO:0000256" key="2">
    <source>
        <dbReference type="ARBA" id="ARBA00022603"/>
    </source>
</evidence>
<keyword evidence="3 6" id="KW-0808">Transferase</keyword>
<dbReference type="InterPro" id="IPR003043">
    <property type="entry name" value="Uropor_MeTrfase_CS"/>
</dbReference>
<feature type="domain" description="Tetrapyrrole biosynthesis uroporphyrinogen III synthase" evidence="8">
    <location>
        <begin position="267"/>
        <end position="488"/>
    </location>
</feature>
<dbReference type="InterPro" id="IPR006366">
    <property type="entry name" value="CobA/CysG_C"/>
</dbReference>
<dbReference type="GO" id="GO:0004851">
    <property type="term" value="F:uroporphyrin-III C-methyltransferase activity"/>
    <property type="evidence" value="ECO:0007669"/>
    <property type="project" value="UniProtKB-EC"/>
</dbReference>
<dbReference type="Proteomes" id="UP000632659">
    <property type="component" value="Unassembled WGS sequence"/>
</dbReference>
<dbReference type="Pfam" id="PF02602">
    <property type="entry name" value="HEM4"/>
    <property type="match status" value="1"/>
</dbReference>
<dbReference type="RefSeq" id="WP_093988490.1">
    <property type="nucleotide sequence ID" value="NZ_FYDD01000003.1"/>
</dbReference>
<dbReference type="Gene3D" id="3.40.1010.10">
    <property type="entry name" value="Cobalt-precorrin-4 Transmethylase, Domain 1"/>
    <property type="match status" value="1"/>
</dbReference>
<evidence type="ECO:0000256" key="4">
    <source>
        <dbReference type="ARBA" id="ARBA00022691"/>
    </source>
</evidence>
<name>A0A8J6PB33_9FIRM</name>
<keyword evidence="4" id="KW-0949">S-adenosyl-L-methionine</keyword>
<dbReference type="PANTHER" id="PTHR45790">
    <property type="entry name" value="SIROHEME SYNTHASE-RELATED"/>
    <property type="match status" value="1"/>
</dbReference>
<organism evidence="9 10">
    <name type="scientific">Massiliimalia timonensis</name>
    <dbReference type="NCBI Taxonomy" id="1987501"/>
    <lineage>
        <taxon>Bacteria</taxon>
        <taxon>Bacillati</taxon>
        <taxon>Bacillota</taxon>
        <taxon>Clostridia</taxon>
        <taxon>Eubacteriales</taxon>
        <taxon>Oscillospiraceae</taxon>
        <taxon>Massiliimalia</taxon>
    </lineage>
</organism>
<dbReference type="Gene3D" id="3.30.950.10">
    <property type="entry name" value="Methyltransferase, Cobalt-precorrin-4 Transmethylase, Domain 2"/>
    <property type="match status" value="1"/>
</dbReference>
<dbReference type="SUPFAM" id="SSF69618">
    <property type="entry name" value="HemD-like"/>
    <property type="match status" value="1"/>
</dbReference>
<accession>A0A8J6PB33</accession>
<dbReference type="OrthoDB" id="9815856at2"/>
<evidence type="ECO:0000313" key="9">
    <source>
        <dbReference type="EMBL" id="MBC8610073.1"/>
    </source>
</evidence>